<dbReference type="EMBL" id="JAYMYQ010000001">
    <property type="protein sequence ID" value="KAK7360972.1"/>
    <property type="molecule type" value="Genomic_DNA"/>
</dbReference>
<evidence type="ECO:0000256" key="3">
    <source>
        <dbReference type="ARBA" id="ARBA00022833"/>
    </source>
</evidence>
<evidence type="ECO:0000313" key="9">
    <source>
        <dbReference type="Proteomes" id="UP001367508"/>
    </source>
</evidence>
<dbReference type="PANTHER" id="PTHR10579">
    <property type="entry name" value="CALCIUM-ACTIVATED CHLORIDE CHANNEL REGULATOR"/>
    <property type="match status" value="1"/>
</dbReference>
<evidence type="ECO:0000313" key="8">
    <source>
        <dbReference type="EMBL" id="KAK7360972.1"/>
    </source>
</evidence>
<keyword evidence="2 4" id="KW-0863">Zinc-finger</keyword>
<dbReference type="InterPro" id="IPR013083">
    <property type="entry name" value="Znf_RING/FYVE/PHD"/>
</dbReference>
<proteinExistence type="predicted"/>
<dbReference type="InterPro" id="IPR057427">
    <property type="entry name" value="WAV3_C"/>
</dbReference>
<evidence type="ECO:0000259" key="6">
    <source>
        <dbReference type="PROSITE" id="PS50089"/>
    </source>
</evidence>
<dbReference type="InterPro" id="IPR036465">
    <property type="entry name" value="vWFA_dom_sf"/>
</dbReference>
<dbReference type="PROSITE" id="PS50234">
    <property type="entry name" value="VWFA"/>
    <property type="match status" value="1"/>
</dbReference>
<comment type="caution">
    <text evidence="8">The sequence shown here is derived from an EMBL/GenBank/DDBJ whole genome shotgun (WGS) entry which is preliminary data.</text>
</comment>
<dbReference type="SUPFAM" id="SSF53300">
    <property type="entry name" value="vWA-like"/>
    <property type="match status" value="1"/>
</dbReference>
<evidence type="ECO:0000256" key="2">
    <source>
        <dbReference type="ARBA" id="ARBA00022771"/>
    </source>
</evidence>
<feature type="region of interest" description="Disordered" evidence="5">
    <location>
        <begin position="368"/>
        <end position="405"/>
    </location>
</feature>
<dbReference type="GO" id="GO:0008270">
    <property type="term" value="F:zinc ion binding"/>
    <property type="evidence" value="ECO:0007669"/>
    <property type="project" value="UniProtKB-KW"/>
</dbReference>
<feature type="compositionally biased region" description="Acidic residues" evidence="5">
    <location>
        <begin position="390"/>
        <end position="401"/>
    </location>
</feature>
<dbReference type="SMART" id="SM00184">
    <property type="entry name" value="RING"/>
    <property type="match status" value="1"/>
</dbReference>
<evidence type="ECO:0000259" key="7">
    <source>
        <dbReference type="PROSITE" id="PS50234"/>
    </source>
</evidence>
<feature type="domain" description="VWFA" evidence="7">
    <location>
        <begin position="456"/>
        <end position="655"/>
    </location>
</feature>
<evidence type="ECO:0000256" key="4">
    <source>
        <dbReference type="PROSITE-ProRule" id="PRU00175"/>
    </source>
</evidence>
<dbReference type="AlphaFoldDB" id="A0AAN9MUM0"/>
<dbReference type="Proteomes" id="UP001367508">
    <property type="component" value="Unassembled WGS sequence"/>
</dbReference>
<sequence length="833" mass="93070">MLQVATQCLVEERSTLELAIATSETSNENDNGVDPVVLSAYMGQFARLLEQGDNDDMLPITNEECIHYTVSEGRRFQDSSENQSSQDRSHFVPGLKDIRGDLYRRILNHWYIYSLNDAELVVLKLYLLMQKALFSPLLPRRQNHPNPQVERMVSGWRRTFCKSKTIPYSREFTTSTNNHHHHHQEQHCDYDNINQSPKLSSNFTFFSTTSISQSESRLLSSPTLRCQTSVSNSSVFNSPKHHCNNGRTSSPYKSNSPILFHPSTPSSPNSTSAFSLLKATFGLSKNLCGICTQSVKNAGVNTGGGKAIFTAECSHTFHFPCIAAHVKKQKMLACPVCGTNWKTLQPADENKAQELKLKTTKSLKVHTYNDDEPLLSPTSVSRFNPIPESNENEEEEEEQNEEATGFNVSSSFKFRNIDMCFLQEASIVASNRSSENYVALLKVKAHNAGANRPPLDLVTVLDIGGIVSGEELRMLKHSMHVVISSLGSADRLSVVAFAGGSKRLFPLRRMTGRGQTAVHRVVDALAAIELRRDGTPARNDALKKAAKVLEDRRQKNSVAKIIFLTNGPEDHRLSSSTQFPVHSLRYSHDGACGYAQPNSEFTKRVESLLSVVAQDLRLELKAASRSIHAEIAAVYSLSNRCTAALSPDCAVLGDMYAEEERELLVELKVPAGTASRVSHHHLISVRSSYRDPFTQELVHSQEREFVVPRPHTVRSSNPLVERLKRCHVIARAIAESRRLVAHNDVSGALRLLTSARASVIQSSHEECMRWLEAEQAELRSKKKLRSNNCLDEKVEPLTPMSAWRVAERLAKVAIMKKSMNRVSDLHGFEDARF</sequence>
<dbReference type="InterPro" id="IPR018957">
    <property type="entry name" value="Znf_C3HC4_RING-type"/>
</dbReference>
<keyword evidence="9" id="KW-1185">Reference proteome</keyword>
<evidence type="ECO:0000256" key="1">
    <source>
        <dbReference type="ARBA" id="ARBA00022723"/>
    </source>
</evidence>
<gene>
    <name evidence="8" type="ORF">VNO77_02993</name>
</gene>
<dbReference type="Gene3D" id="3.30.40.10">
    <property type="entry name" value="Zinc/RING finger domain, C3HC4 (zinc finger)"/>
    <property type="match status" value="1"/>
</dbReference>
<dbReference type="SUPFAM" id="SSF57850">
    <property type="entry name" value="RING/U-box"/>
    <property type="match status" value="1"/>
</dbReference>
<keyword evidence="1" id="KW-0479">Metal-binding</keyword>
<evidence type="ECO:0000256" key="5">
    <source>
        <dbReference type="SAM" id="MobiDB-lite"/>
    </source>
</evidence>
<dbReference type="Pfam" id="PF13519">
    <property type="entry name" value="VWA_2"/>
    <property type="match status" value="1"/>
</dbReference>
<dbReference type="PANTHER" id="PTHR10579:SF120">
    <property type="entry name" value="CHROMATIN REGULATOR PHD FAMILY-RELATED"/>
    <property type="match status" value="1"/>
</dbReference>
<dbReference type="SMART" id="SM00327">
    <property type="entry name" value="VWA"/>
    <property type="match status" value="1"/>
</dbReference>
<dbReference type="InterPro" id="IPR002035">
    <property type="entry name" value="VWF_A"/>
</dbReference>
<reference evidence="8 9" key="1">
    <citation type="submission" date="2024-01" db="EMBL/GenBank/DDBJ databases">
        <title>The genomes of 5 underutilized Papilionoideae crops provide insights into root nodulation and disease resistanc.</title>
        <authorList>
            <person name="Jiang F."/>
        </authorList>
    </citation>
    <scope>NUCLEOTIDE SEQUENCE [LARGE SCALE GENOMIC DNA]</scope>
    <source>
        <strain evidence="8">LVBAO_FW01</strain>
        <tissue evidence="8">Leaves</tissue>
    </source>
</reference>
<organism evidence="8 9">
    <name type="scientific">Canavalia gladiata</name>
    <name type="common">Sword bean</name>
    <name type="synonym">Dolichos gladiatus</name>
    <dbReference type="NCBI Taxonomy" id="3824"/>
    <lineage>
        <taxon>Eukaryota</taxon>
        <taxon>Viridiplantae</taxon>
        <taxon>Streptophyta</taxon>
        <taxon>Embryophyta</taxon>
        <taxon>Tracheophyta</taxon>
        <taxon>Spermatophyta</taxon>
        <taxon>Magnoliopsida</taxon>
        <taxon>eudicotyledons</taxon>
        <taxon>Gunneridae</taxon>
        <taxon>Pentapetalae</taxon>
        <taxon>rosids</taxon>
        <taxon>fabids</taxon>
        <taxon>Fabales</taxon>
        <taxon>Fabaceae</taxon>
        <taxon>Papilionoideae</taxon>
        <taxon>50 kb inversion clade</taxon>
        <taxon>NPAAA clade</taxon>
        <taxon>indigoferoid/millettioid clade</taxon>
        <taxon>Phaseoleae</taxon>
        <taxon>Canavalia</taxon>
    </lineage>
</organism>
<accession>A0AAN9MUM0</accession>
<protein>
    <submittedName>
        <fullName evidence="8">Uncharacterized protein</fullName>
    </submittedName>
</protein>
<keyword evidence="3" id="KW-0862">Zinc</keyword>
<dbReference type="InterPro" id="IPR051266">
    <property type="entry name" value="CLCR"/>
</dbReference>
<dbReference type="Gene3D" id="3.40.50.410">
    <property type="entry name" value="von Willebrand factor, type A domain"/>
    <property type="match status" value="1"/>
</dbReference>
<dbReference type="PROSITE" id="PS50089">
    <property type="entry name" value="ZF_RING_2"/>
    <property type="match status" value="1"/>
</dbReference>
<feature type="domain" description="RING-type" evidence="6">
    <location>
        <begin position="288"/>
        <end position="337"/>
    </location>
</feature>
<dbReference type="InterPro" id="IPR001841">
    <property type="entry name" value="Znf_RING"/>
</dbReference>
<name>A0AAN9MUM0_CANGL</name>
<dbReference type="Pfam" id="PF00097">
    <property type="entry name" value="zf-C3HC4"/>
    <property type="match status" value="1"/>
</dbReference>
<dbReference type="Pfam" id="PF25243">
    <property type="entry name" value="WAV3_C"/>
    <property type="match status" value="1"/>
</dbReference>